<dbReference type="InterPro" id="IPR013425">
    <property type="entry name" value="Autotrns_rpt"/>
</dbReference>
<dbReference type="EMBL" id="CAAHFH010000001">
    <property type="protein sequence ID" value="VGO19925.1"/>
    <property type="molecule type" value="Genomic_DNA"/>
</dbReference>
<dbReference type="InterPro" id="IPR011050">
    <property type="entry name" value="Pectin_lyase_fold/virulence"/>
</dbReference>
<dbReference type="SUPFAM" id="SSF51126">
    <property type="entry name" value="Pectin lyase-like"/>
    <property type="match status" value="4"/>
</dbReference>
<reference evidence="3 4" key="1">
    <citation type="submission" date="2019-04" db="EMBL/GenBank/DDBJ databases">
        <authorList>
            <person name="Van Vliet M D."/>
        </authorList>
    </citation>
    <scope>NUCLEOTIDE SEQUENCE [LARGE SCALE GENOMIC DNA]</scope>
    <source>
        <strain evidence="3 4">F21</strain>
    </source>
</reference>
<keyword evidence="1 2" id="KW-0732">Signal</keyword>
<feature type="signal peptide" evidence="2">
    <location>
        <begin position="1"/>
        <end position="21"/>
    </location>
</feature>
<protein>
    <submittedName>
        <fullName evidence="3">Extracellular serine protease</fullName>
    </submittedName>
</protein>
<organism evidence="3 4">
    <name type="scientific">Pontiella sulfatireligans</name>
    <dbReference type="NCBI Taxonomy" id="2750658"/>
    <lineage>
        <taxon>Bacteria</taxon>
        <taxon>Pseudomonadati</taxon>
        <taxon>Kiritimatiellota</taxon>
        <taxon>Kiritimatiellia</taxon>
        <taxon>Kiritimatiellales</taxon>
        <taxon>Pontiellaceae</taxon>
        <taxon>Pontiella</taxon>
    </lineage>
</organism>
<evidence type="ECO:0000313" key="3">
    <source>
        <dbReference type="EMBL" id="VGO19925.1"/>
    </source>
</evidence>
<dbReference type="InterPro" id="IPR051551">
    <property type="entry name" value="Autotransporter_adhesion"/>
</dbReference>
<evidence type="ECO:0000256" key="2">
    <source>
        <dbReference type="SAM" id="SignalP"/>
    </source>
</evidence>
<name>A0A6C2UI97_9BACT</name>
<dbReference type="Proteomes" id="UP000346198">
    <property type="component" value="Unassembled WGS sequence"/>
</dbReference>
<dbReference type="NCBIfam" id="TIGR02601">
    <property type="entry name" value="autotrns_rpt"/>
    <property type="match status" value="8"/>
</dbReference>
<keyword evidence="3" id="KW-0378">Hydrolase</keyword>
<dbReference type="Gene3D" id="2.160.20.20">
    <property type="match status" value="2"/>
</dbReference>
<dbReference type="InterPro" id="IPR012332">
    <property type="entry name" value="Autotransporter_pectin_lyase_C"/>
</dbReference>
<dbReference type="PANTHER" id="PTHR35037:SF3">
    <property type="entry name" value="C-TERMINAL REGION OF AIDA-LIKE PROTEIN"/>
    <property type="match status" value="1"/>
</dbReference>
<evidence type="ECO:0000313" key="4">
    <source>
        <dbReference type="Proteomes" id="UP000346198"/>
    </source>
</evidence>
<sequence>MKNRIAITTIALLIGSTAVQAATRTWDGSYSKYWDNSANWVENQIPADGDTLIFPDDASTLTRDSFNAISGLSLNSIKVLGEGYHLSGYNVGLSDSLWISNSVSGTIVSLGLVLNAPVTIYMHANTLLCGANDIDLNGYDLNIGGPGNISVTGLDSSITGVGSVNKFGSGTVTLDGSTENTYSGSTTVEEGTLVLSKYYGNAVPHSLVVGGNDTGDPKAAVQMDEDARQIVSDLTINKTGALDMNGHTNAIANLNLNGGADVHTAASYEMLTISGNVTVSESISIISGYINIPEGSHDFDILYTGMVPPPGASCYLTANVTGDGRLVKTGPGCMLISGSNDYAGTTSVEEGTVLLESDTALGSAAAGTTVNAGSRMYLSEDSQGSSMQVVGERLSLGGDLYSYGISNVWTGTITLTDDAAFYVTPGDYLNLTGVIRGTGGMAKGGTGTLILSGTTANSYTGDTIVNNGTLLLGKTTTPYYAIPYGSLTIGDGSGTAGSALVRELRNYPLGSIPITVNADGLLDLNGFDDTVGNSLTLNGGGDVQTGTGTMTLSANSQITVAASYTASTISGNINVGTGECACDIAVSTSLLVPAAVSGSANITKTGEGYLFLSSANSFTGSMTLEESYLAINDPLALGADTAGTFVNSLAYLTIYGSTDVGNEPLTMNSSIAFGALHNGGGTNSWAGPVTLLQDTTIDVYDGVHAMEISGVIGGSGGITKIGDGTLILSGSSDNTYAGTTTVEEGTLVLDKSSGINAIPQSLVIGGNETGDPVAAVRLDEAWQLDRVDVTINKSGTFDVNGYQDYMDDLNLNDSADIDTGSAALFIGGDVTVDGGISTIDGRVYLTAGDHDFNILSSGFTIWPGAHCYLDAEVVGSGALIKTGPGRMRISGSNSYTGTTTVEEGNIMLESDTALGTTDGGTTVYSSSGIYLSVFTQSSSKNIVGETLSLGGGLYSYGVADLWNAQVTLKDDVEIRGVASGKSLELSGAIGGSGGLAKTGDGTLILSGSTANTYSGDTYVNGGTLLLNKTVGNATIVGDLYIGDGVGGADADVVRLAGGAEIDYVKVVIGKSGLLDLNDSVEYIGSLAGNGHVVLGSGIIGTGYDNSSTTFSGLIEGTGGLRKNGSGIFTLTGNNSYSGDTEIYNGTLRVNGSQSGSDVLISAGATLDGIGTVGAVESDGTVAPGASAGELGCANAMLQSGSTLELELNGYLPVNYDQLDVNGTATLNNPNLNIVWGFVPAAGDSFTVLNNDGGDAVVGTFNGLAEGATMTAGNVKLQISYVGNTGNDVVLAATEVTELEPLAITSIDTSGGDVDLEWVGGVPFYVVEKKTALTNSTWTAITAASRDMAGSVPVDTTNGFYRVTGGN</sequence>
<dbReference type="PANTHER" id="PTHR35037">
    <property type="entry name" value="C-TERMINAL REGION OF AIDA-LIKE PROTEIN"/>
    <property type="match status" value="1"/>
</dbReference>
<proteinExistence type="predicted"/>
<dbReference type="Pfam" id="PF12951">
    <property type="entry name" value="PATR"/>
    <property type="match status" value="8"/>
</dbReference>
<feature type="chain" id="PRO_5025397887" evidence="2">
    <location>
        <begin position="22"/>
        <end position="1366"/>
    </location>
</feature>
<evidence type="ECO:0000256" key="1">
    <source>
        <dbReference type="ARBA" id="ARBA00022729"/>
    </source>
</evidence>
<accession>A0A6C2UI97</accession>
<dbReference type="RefSeq" id="WP_136061385.1">
    <property type="nucleotide sequence ID" value="NZ_CAAHFH010000001.1"/>
</dbReference>
<keyword evidence="4" id="KW-1185">Reference proteome</keyword>
<gene>
    <name evidence="3" type="ORF">SCARR_01985</name>
</gene>
<keyword evidence="3" id="KW-0645">Protease</keyword>
<dbReference type="GO" id="GO:0008233">
    <property type="term" value="F:peptidase activity"/>
    <property type="evidence" value="ECO:0007669"/>
    <property type="project" value="UniProtKB-KW"/>
</dbReference>
<dbReference type="GO" id="GO:0006508">
    <property type="term" value="P:proteolysis"/>
    <property type="evidence" value="ECO:0007669"/>
    <property type="project" value="UniProtKB-KW"/>
</dbReference>